<feature type="region of interest" description="Disordered" evidence="1">
    <location>
        <begin position="77"/>
        <end position="111"/>
    </location>
</feature>
<dbReference type="GeneID" id="120278424"/>
<dbReference type="Proteomes" id="UP001515500">
    <property type="component" value="Chromosome 16"/>
</dbReference>
<evidence type="ECO:0000313" key="4">
    <source>
        <dbReference type="RefSeq" id="XP_039141151.1"/>
    </source>
</evidence>
<feature type="compositionally biased region" description="Basic residues" evidence="1">
    <location>
        <begin position="286"/>
        <end position="318"/>
    </location>
</feature>
<name>A0AB40CQT3_DIOCR</name>
<dbReference type="RefSeq" id="XP_039141151.1">
    <property type="nucleotide sequence ID" value="XM_039285217.1"/>
</dbReference>
<keyword evidence="2" id="KW-1185">Reference proteome</keyword>
<sequence length="318" mass="37112">MDLETENRLAAMLMEEARRLRLQAENEGVHAYLKPNVRARPNSRFLTATVLGVQQANRAVEVSEMWRARDKELELDSRPRDISKNSSRPRSEKHYNGHVEGRLKSRHEENERVCASRLKFRPEENDIVSASRLKSRQKENDKVSASRLKSRRKENDKVSASRLKSRQKENDKDSASLCSSSKRAYEDSYPNEDGMQDEEIEKFLHSRRKRGKGAIGSRMDEPGPYLSTSLNDNERLLLPADVREKEEWEKRIVGPEKPSFMQTKEHLNDSHNSTDSEGDTLLSEKHHVKKHISKKDKSKKKKRKERRSKHHNKKQKIR</sequence>
<feature type="compositionally biased region" description="Basic and acidic residues" evidence="1">
    <location>
        <begin position="263"/>
        <end position="274"/>
    </location>
</feature>
<reference evidence="3 4" key="1">
    <citation type="submission" date="2025-04" db="UniProtKB">
        <authorList>
            <consortium name="RefSeq"/>
        </authorList>
    </citation>
    <scope>IDENTIFICATION</scope>
</reference>
<proteinExistence type="predicted"/>
<protein>
    <submittedName>
        <fullName evidence="3 4">Protein FAM133</fullName>
    </submittedName>
</protein>
<feature type="region of interest" description="Disordered" evidence="1">
    <location>
        <begin position="247"/>
        <end position="318"/>
    </location>
</feature>
<feature type="region of interest" description="Disordered" evidence="1">
    <location>
        <begin position="129"/>
        <end position="232"/>
    </location>
</feature>
<evidence type="ECO:0000313" key="2">
    <source>
        <dbReference type="Proteomes" id="UP001515500"/>
    </source>
</evidence>
<accession>A0AB40CQT3</accession>
<dbReference type="PANTHER" id="PTHR34684:SF1">
    <property type="entry name" value="OS08G0192200 PROTEIN"/>
    <property type="match status" value="1"/>
</dbReference>
<evidence type="ECO:0000256" key="1">
    <source>
        <dbReference type="SAM" id="MobiDB-lite"/>
    </source>
</evidence>
<dbReference type="RefSeq" id="XP_039141150.1">
    <property type="nucleotide sequence ID" value="XM_039285216.1"/>
</dbReference>
<dbReference type="AlphaFoldDB" id="A0AB40CQT3"/>
<organism evidence="2 4">
    <name type="scientific">Dioscorea cayennensis subsp. rotundata</name>
    <name type="common">White Guinea yam</name>
    <name type="synonym">Dioscorea rotundata</name>
    <dbReference type="NCBI Taxonomy" id="55577"/>
    <lineage>
        <taxon>Eukaryota</taxon>
        <taxon>Viridiplantae</taxon>
        <taxon>Streptophyta</taxon>
        <taxon>Embryophyta</taxon>
        <taxon>Tracheophyta</taxon>
        <taxon>Spermatophyta</taxon>
        <taxon>Magnoliopsida</taxon>
        <taxon>Liliopsida</taxon>
        <taxon>Dioscoreales</taxon>
        <taxon>Dioscoreaceae</taxon>
        <taxon>Dioscorea</taxon>
    </lineage>
</organism>
<dbReference type="PANTHER" id="PTHR34684">
    <property type="entry name" value="OS08G0192200 PROTEIN"/>
    <property type="match status" value="1"/>
</dbReference>
<evidence type="ECO:0000313" key="3">
    <source>
        <dbReference type="RefSeq" id="XP_039141150.1"/>
    </source>
</evidence>
<gene>
    <name evidence="3 4" type="primary">LOC120278424</name>
</gene>